<evidence type="ECO:0000313" key="3">
    <source>
        <dbReference type="Proteomes" id="UP000318431"/>
    </source>
</evidence>
<feature type="chain" id="PRO_5021836547" description="Lipoprotein LpqN" evidence="1">
    <location>
        <begin position="19"/>
        <end position="210"/>
    </location>
</feature>
<organism evidence="2 3">
    <name type="scientific">Pseudoduganella lurida</name>
    <dbReference type="NCBI Taxonomy" id="1036180"/>
    <lineage>
        <taxon>Bacteria</taxon>
        <taxon>Pseudomonadati</taxon>
        <taxon>Pseudomonadota</taxon>
        <taxon>Betaproteobacteria</taxon>
        <taxon>Burkholderiales</taxon>
        <taxon>Oxalobacteraceae</taxon>
        <taxon>Telluria group</taxon>
        <taxon>Pseudoduganella</taxon>
    </lineage>
</organism>
<evidence type="ECO:0008006" key="4">
    <source>
        <dbReference type="Google" id="ProtNLM"/>
    </source>
</evidence>
<dbReference type="OrthoDB" id="8753841at2"/>
<keyword evidence="1" id="KW-0732">Signal</keyword>
<dbReference type="Proteomes" id="UP000318431">
    <property type="component" value="Unassembled WGS sequence"/>
</dbReference>
<name>A0A562RBC6_9BURK</name>
<keyword evidence="3" id="KW-1185">Reference proteome</keyword>
<dbReference type="AlphaFoldDB" id="A0A562RBC6"/>
<protein>
    <recommendedName>
        <fullName evidence="4">Lipoprotein LpqN</fullName>
    </recommendedName>
</protein>
<gene>
    <name evidence="2" type="ORF">IP91_02168</name>
</gene>
<dbReference type="RefSeq" id="WP_145648986.1">
    <property type="nucleotide sequence ID" value="NZ_VLLB01000003.1"/>
</dbReference>
<sequence length="210" mass="22358">MKSILFAGVLAFSTAAWAAPAASATASATAPAAAKQPAAPIKTRDIPVNQFMQNRLPVQIALNIPVPVDYAPAQIKRMGYTYWMRPADAITATAASLPTSGGYMTGSTATNVTYDARHQVFYGIDDPGSVAKMRTVAANVQIRQFKTGKHPAVMVSMISGTTLQPAYFMYMATGVKNEVFFLSLRAPDGRPEVGADIWARLAANVELASK</sequence>
<proteinExistence type="predicted"/>
<evidence type="ECO:0000256" key="1">
    <source>
        <dbReference type="SAM" id="SignalP"/>
    </source>
</evidence>
<comment type="caution">
    <text evidence="2">The sequence shown here is derived from an EMBL/GenBank/DDBJ whole genome shotgun (WGS) entry which is preliminary data.</text>
</comment>
<evidence type="ECO:0000313" key="2">
    <source>
        <dbReference type="EMBL" id="TWI66355.1"/>
    </source>
</evidence>
<accession>A0A562RBC6</accession>
<reference evidence="2 3" key="1">
    <citation type="journal article" date="2015" name="Stand. Genomic Sci.">
        <title>Genomic Encyclopedia of Bacterial and Archaeal Type Strains, Phase III: the genomes of soil and plant-associated and newly described type strains.</title>
        <authorList>
            <person name="Whitman W.B."/>
            <person name="Woyke T."/>
            <person name="Klenk H.P."/>
            <person name="Zhou Y."/>
            <person name="Lilburn T.G."/>
            <person name="Beck B.J."/>
            <person name="De Vos P."/>
            <person name="Vandamme P."/>
            <person name="Eisen J.A."/>
            <person name="Garrity G."/>
            <person name="Hugenholtz P."/>
            <person name="Kyrpides N.C."/>
        </authorList>
    </citation>
    <scope>NUCLEOTIDE SEQUENCE [LARGE SCALE GENOMIC DNA]</scope>
    <source>
        <strain evidence="2 3">CGMCC 1.10822</strain>
    </source>
</reference>
<feature type="signal peptide" evidence="1">
    <location>
        <begin position="1"/>
        <end position="18"/>
    </location>
</feature>
<dbReference type="EMBL" id="VLLB01000003">
    <property type="protein sequence ID" value="TWI66355.1"/>
    <property type="molecule type" value="Genomic_DNA"/>
</dbReference>